<protein>
    <submittedName>
        <fullName evidence="2">Biogenesis of lysosome-related organelles complex 1 subunit BLS1</fullName>
    </submittedName>
</protein>
<organism evidence="1 2">
    <name type="scientific">Strongyloides papillosus</name>
    <name type="common">Intestinal threadworm</name>
    <dbReference type="NCBI Taxonomy" id="174720"/>
    <lineage>
        <taxon>Eukaryota</taxon>
        <taxon>Metazoa</taxon>
        <taxon>Ecdysozoa</taxon>
        <taxon>Nematoda</taxon>
        <taxon>Chromadorea</taxon>
        <taxon>Rhabditida</taxon>
        <taxon>Tylenchina</taxon>
        <taxon>Panagrolaimomorpha</taxon>
        <taxon>Strongyloidoidea</taxon>
        <taxon>Strongyloididae</taxon>
        <taxon>Strongyloides</taxon>
    </lineage>
</organism>
<name>A0A0N5C098_STREA</name>
<sequence>MTEEIKEESSFIDSNFSPELVNSLKNLSNENRQLVFEELGKKFFKCLNEINNSVELGTTVVQENIFDLQKYLLSEISDIKKSLCLLNAKLDLLLSKN</sequence>
<proteinExistence type="predicted"/>
<dbReference type="Proteomes" id="UP000046392">
    <property type="component" value="Unplaced"/>
</dbReference>
<dbReference type="WBParaSite" id="SPAL_0001142775.1">
    <property type="protein sequence ID" value="SPAL_0001142775.1"/>
    <property type="gene ID" value="SPAL_0001142775"/>
</dbReference>
<reference evidence="2" key="1">
    <citation type="submission" date="2017-02" db="UniProtKB">
        <authorList>
            <consortium name="WormBaseParasite"/>
        </authorList>
    </citation>
    <scope>IDENTIFICATION</scope>
</reference>
<accession>A0A0N5C098</accession>
<dbReference type="AlphaFoldDB" id="A0A0N5C098"/>
<evidence type="ECO:0000313" key="2">
    <source>
        <dbReference type="WBParaSite" id="SPAL_0001142775.1"/>
    </source>
</evidence>
<evidence type="ECO:0000313" key="1">
    <source>
        <dbReference type="Proteomes" id="UP000046392"/>
    </source>
</evidence>
<keyword evidence="1" id="KW-1185">Reference proteome</keyword>